<dbReference type="InterPro" id="IPR014729">
    <property type="entry name" value="Rossmann-like_a/b/a_fold"/>
</dbReference>
<dbReference type="HAMAP" id="MF_01161">
    <property type="entry name" value="tRNA_Ile_lys_synt"/>
    <property type="match status" value="1"/>
</dbReference>
<protein>
    <recommendedName>
        <fullName evidence="8">tRNA(Ile)-lysidine synthase</fullName>
        <ecNumber evidence="8">6.3.4.19</ecNumber>
    </recommendedName>
    <alternativeName>
        <fullName evidence="8">tRNA(Ile)-2-lysyl-cytidine synthase</fullName>
    </alternativeName>
    <alternativeName>
        <fullName evidence="8">tRNA(Ile)-lysidine synthetase</fullName>
    </alternativeName>
</protein>
<evidence type="ECO:0000256" key="7">
    <source>
        <dbReference type="ARBA" id="ARBA00048539"/>
    </source>
</evidence>
<evidence type="ECO:0000256" key="8">
    <source>
        <dbReference type="HAMAP-Rule" id="MF_01161"/>
    </source>
</evidence>
<keyword evidence="2 8" id="KW-0963">Cytoplasm</keyword>
<organism evidence="10 11">
    <name type="scientific">Lentibacillus populi</name>
    <dbReference type="NCBI Taxonomy" id="1827502"/>
    <lineage>
        <taxon>Bacteria</taxon>
        <taxon>Bacillati</taxon>
        <taxon>Bacillota</taxon>
        <taxon>Bacilli</taxon>
        <taxon>Bacillales</taxon>
        <taxon>Bacillaceae</taxon>
        <taxon>Lentibacillus</taxon>
    </lineage>
</organism>
<evidence type="ECO:0000256" key="3">
    <source>
        <dbReference type="ARBA" id="ARBA00022598"/>
    </source>
</evidence>
<dbReference type="PANTHER" id="PTHR43033">
    <property type="entry name" value="TRNA(ILE)-LYSIDINE SYNTHASE-RELATED"/>
    <property type="match status" value="1"/>
</dbReference>
<evidence type="ECO:0000256" key="5">
    <source>
        <dbReference type="ARBA" id="ARBA00022741"/>
    </source>
</evidence>
<dbReference type="Pfam" id="PF11734">
    <property type="entry name" value="TilS_C"/>
    <property type="match status" value="1"/>
</dbReference>
<dbReference type="InterPro" id="IPR012795">
    <property type="entry name" value="tRNA_Ile_lys_synt_N"/>
</dbReference>
<keyword evidence="5 8" id="KW-0547">Nucleotide-binding</keyword>
<dbReference type="AlphaFoldDB" id="A0A9W5X6Y3"/>
<reference evidence="10" key="2">
    <citation type="submission" date="2020-09" db="EMBL/GenBank/DDBJ databases">
        <authorList>
            <person name="Sun Q."/>
            <person name="Zhou Y."/>
        </authorList>
    </citation>
    <scope>NUCLEOTIDE SEQUENCE</scope>
    <source>
        <strain evidence="10">CGMCC 1.15454</strain>
    </source>
</reference>
<evidence type="ECO:0000256" key="1">
    <source>
        <dbReference type="ARBA" id="ARBA00004496"/>
    </source>
</evidence>
<keyword evidence="6 8" id="KW-0067">ATP-binding</keyword>
<dbReference type="InterPro" id="IPR011063">
    <property type="entry name" value="TilS/TtcA_N"/>
</dbReference>
<dbReference type="GO" id="GO:0032267">
    <property type="term" value="F:tRNA(Ile)-lysidine synthase activity"/>
    <property type="evidence" value="ECO:0007669"/>
    <property type="project" value="UniProtKB-EC"/>
</dbReference>
<dbReference type="Gene3D" id="3.30.465.60">
    <property type="match status" value="1"/>
</dbReference>
<dbReference type="SUPFAM" id="SSF52402">
    <property type="entry name" value="Adenine nucleotide alpha hydrolases-like"/>
    <property type="match status" value="1"/>
</dbReference>
<comment type="catalytic activity">
    <reaction evidence="7 8">
        <text>cytidine(34) in tRNA(Ile2) + L-lysine + ATP = lysidine(34) in tRNA(Ile2) + AMP + diphosphate + H(+)</text>
        <dbReference type="Rhea" id="RHEA:43744"/>
        <dbReference type="Rhea" id="RHEA-COMP:10625"/>
        <dbReference type="Rhea" id="RHEA-COMP:10670"/>
        <dbReference type="ChEBI" id="CHEBI:15378"/>
        <dbReference type="ChEBI" id="CHEBI:30616"/>
        <dbReference type="ChEBI" id="CHEBI:32551"/>
        <dbReference type="ChEBI" id="CHEBI:33019"/>
        <dbReference type="ChEBI" id="CHEBI:82748"/>
        <dbReference type="ChEBI" id="CHEBI:83665"/>
        <dbReference type="ChEBI" id="CHEBI:456215"/>
        <dbReference type="EC" id="6.3.4.19"/>
    </reaction>
</comment>
<evidence type="ECO:0000259" key="9">
    <source>
        <dbReference type="SMART" id="SM00977"/>
    </source>
</evidence>
<reference evidence="10" key="1">
    <citation type="journal article" date="2014" name="Int. J. Syst. Evol. Microbiol.">
        <title>Complete genome sequence of Corynebacterium casei LMG S-19264T (=DSM 44701T), isolated from a smear-ripened cheese.</title>
        <authorList>
            <consortium name="US DOE Joint Genome Institute (JGI-PGF)"/>
            <person name="Walter F."/>
            <person name="Albersmeier A."/>
            <person name="Kalinowski J."/>
            <person name="Ruckert C."/>
        </authorList>
    </citation>
    <scope>NUCLEOTIDE SEQUENCE</scope>
    <source>
        <strain evidence="10">CGMCC 1.15454</strain>
    </source>
</reference>
<feature type="domain" description="Lysidine-tRNA(Ile) synthetase C-terminal" evidence="9">
    <location>
        <begin position="384"/>
        <end position="458"/>
    </location>
</feature>
<evidence type="ECO:0000256" key="2">
    <source>
        <dbReference type="ARBA" id="ARBA00022490"/>
    </source>
</evidence>
<comment type="similarity">
    <text evidence="8">Belongs to the tRNA(Ile)-lysidine synthase family.</text>
</comment>
<dbReference type="NCBIfam" id="TIGR02433">
    <property type="entry name" value="lysidine_TilS_C"/>
    <property type="match status" value="1"/>
</dbReference>
<dbReference type="CDD" id="cd01992">
    <property type="entry name" value="TilS_N"/>
    <property type="match status" value="1"/>
</dbReference>
<dbReference type="NCBIfam" id="TIGR02432">
    <property type="entry name" value="lysidine_TilS_N"/>
    <property type="match status" value="1"/>
</dbReference>
<dbReference type="SMART" id="SM00977">
    <property type="entry name" value="TilS_C"/>
    <property type="match status" value="1"/>
</dbReference>
<dbReference type="Proteomes" id="UP000621492">
    <property type="component" value="Unassembled WGS sequence"/>
</dbReference>
<comment type="domain">
    <text evidence="8">The N-terminal region contains the highly conserved SGGXDS motif, predicted to be a P-loop motif involved in ATP binding.</text>
</comment>
<dbReference type="EMBL" id="BMJD01000028">
    <property type="protein sequence ID" value="GGB51248.1"/>
    <property type="molecule type" value="Genomic_DNA"/>
</dbReference>
<evidence type="ECO:0000313" key="11">
    <source>
        <dbReference type="Proteomes" id="UP000621492"/>
    </source>
</evidence>
<dbReference type="Pfam" id="PF09179">
    <property type="entry name" value="TilS"/>
    <property type="match status" value="1"/>
</dbReference>
<accession>A0A9W5X6Y3</accession>
<evidence type="ECO:0000256" key="6">
    <source>
        <dbReference type="ARBA" id="ARBA00022840"/>
    </source>
</evidence>
<sequence>MREAVMAFIKKHRLLENNRTILAGVSGGPDSMALLHFLWSIQTDYNLRIIAVSVDHQLRGAESEADLTYVKEMCEKWNIEFYGTFVDVPSYKLTRKVGTEVAARELRYQVFSEQMKKHQASYLALGHHGDDQVETMLMGLTRTANPTALAGIPVKRRFATGLIVRPLLGVSKREIETYCEQQNIIPRRDPTNEGTEFTRNYFRNKVVPLLKIQNGNIHTTVQHLSESLQADEQYLHNEASRLFDNVITMDQMKSKATLQIDHFQSHPLALQRRFYHLILNYLYDELPKDLSYIHEEQFFALLASEKANVRIDFPRELKVEKSYQMLNFYFYFDESQSFQVNETLPVPGQLTLPDGSVISTVFSNHSSEDENTYVCCKDQIVLPLHIRTRKAGDRMCWKGLNGSKKIKDIFIDEKIPVKERDNWPLVTDNKGEILWLIGLRKGQPRKQANNTSFIKICYEKGNM</sequence>
<keyword evidence="11" id="KW-1185">Reference proteome</keyword>
<dbReference type="SUPFAM" id="SSF56037">
    <property type="entry name" value="PheT/TilS domain"/>
    <property type="match status" value="1"/>
</dbReference>
<comment type="subcellular location">
    <subcellularLocation>
        <location evidence="1 8">Cytoplasm</location>
    </subcellularLocation>
</comment>
<keyword evidence="4 8" id="KW-0819">tRNA processing</keyword>
<dbReference type="RefSeq" id="WP_188725466.1">
    <property type="nucleotide sequence ID" value="NZ_BMJD01000028.1"/>
</dbReference>
<proteinExistence type="inferred from homology"/>
<comment type="caution">
    <text evidence="10">The sequence shown here is derived from an EMBL/GenBank/DDBJ whole genome shotgun (WGS) entry which is preliminary data.</text>
</comment>
<dbReference type="SUPFAM" id="SSF82829">
    <property type="entry name" value="MesJ substrate recognition domain-like"/>
    <property type="match status" value="1"/>
</dbReference>
<evidence type="ECO:0000256" key="4">
    <source>
        <dbReference type="ARBA" id="ARBA00022694"/>
    </source>
</evidence>
<evidence type="ECO:0000313" key="10">
    <source>
        <dbReference type="EMBL" id="GGB51248.1"/>
    </source>
</evidence>
<dbReference type="GO" id="GO:0005737">
    <property type="term" value="C:cytoplasm"/>
    <property type="evidence" value="ECO:0007669"/>
    <property type="project" value="UniProtKB-SubCell"/>
</dbReference>
<keyword evidence="3 8" id="KW-0436">Ligase</keyword>
<dbReference type="InterPro" id="IPR012796">
    <property type="entry name" value="Lysidine-tRNA-synth_C"/>
</dbReference>
<dbReference type="PANTHER" id="PTHR43033:SF1">
    <property type="entry name" value="TRNA(ILE)-LYSIDINE SYNTHASE-RELATED"/>
    <property type="match status" value="1"/>
</dbReference>
<name>A0A9W5X6Y3_9BACI</name>
<dbReference type="EC" id="6.3.4.19" evidence="8"/>
<dbReference type="GO" id="GO:0005524">
    <property type="term" value="F:ATP binding"/>
    <property type="evidence" value="ECO:0007669"/>
    <property type="project" value="UniProtKB-UniRule"/>
</dbReference>
<feature type="binding site" evidence="8">
    <location>
        <begin position="26"/>
        <end position="31"/>
    </location>
    <ligand>
        <name>ATP</name>
        <dbReference type="ChEBI" id="CHEBI:30616"/>
    </ligand>
</feature>
<dbReference type="InterPro" id="IPR015262">
    <property type="entry name" value="tRNA_Ile_lys_synt_subst-bd"/>
</dbReference>
<dbReference type="GO" id="GO:0006400">
    <property type="term" value="P:tRNA modification"/>
    <property type="evidence" value="ECO:0007669"/>
    <property type="project" value="UniProtKB-UniRule"/>
</dbReference>
<dbReference type="Pfam" id="PF01171">
    <property type="entry name" value="ATP_bind_3"/>
    <property type="match status" value="1"/>
</dbReference>
<dbReference type="InterPro" id="IPR012094">
    <property type="entry name" value="tRNA_Ile_lys_synt"/>
</dbReference>
<dbReference type="Gene3D" id="3.40.50.620">
    <property type="entry name" value="HUPs"/>
    <property type="match status" value="1"/>
</dbReference>
<comment type="function">
    <text evidence="8">Ligates lysine onto the cytidine present at position 34 of the AUA codon-specific tRNA(Ile) that contains the anticodon CAU, in an ATP-dependent manner. Cytidine is converted to lysidine, thus changing the amino acid specificity of the tRNA from methionine to isoleucine.</text>
</comment>
<gene>
    <name evidence="8 10" type="primary">tilS</name>
    <name evidence="10" type="ORF">GCM10011409_31010</name>
</gene>